<reference evidence="7" key="1">
    <citation type="submission" date="2023-06" db="EMBL/GenBank/DDBJ databases">
        <title>Draft genome of Marssonina rosae.</title>
        <authorList>
            <person name="Cheng Q."/>
        </authorList>
    </citation>
    <scope>NUCLEOTIDE SEQUENCE</scope>
    <source>
        <strain evidence="7">R4</strain>
    </source>
</reference>
<evidence type="ECO:0000259" key="6">
    <source>
        <dbReference type="PROSITE" id="PS51387"/>
    </source>
</evidence>
<organism evidence="7 8">
    <name type="scientific">Diplocarpon rosae</name>
    <dbReference type="NCBI Taxonomy" id="946125"/>
    <lineage>
        <taxon>Eukaryota</taxon>
        <taxon>Fungi</taxon>
        <taxon>Dikarya</taxon>
        <taxon>Ascomycota</taxon>
        <taxon>Pezizomycotina</taxon>
        <taxon>Leotiomycetes</taxon>
        <taxon>Helotiales</taxon>
        <taxon>Drepanopezizaceae</taxon>
        <taxon>Diplocarpon</taxon>
    </lineage>
</organism>
<sequence>MLCSALILLCASALVAAVPYAANQTQESCNFLFRHYPESVHFPGSTIYEREKTFSWSTDSWMESACVFTPYTTPMITVGIQLLAARNVPFAIRGGGCMPIANAANIGPEGILFSNSNMTMLTIEEDKSVVNVGAGVTFGTLYDFVAPHNVAINGVRLGNVGVVGFHLGGGIGFFSYEHGLAPTTVKLFEVVLANGTAITVSNNSYPDLFWALRGGGNNFAYVTSISLYTIPSESITLGNVGYGTEHADQYYESMTDFALYAGSDPASSTEGQSRWQPAQSPDVSYYSFLFNSANQFNPPGFTNLTAPKLPFISGNLTKTTMSGWFKLFANSSDFDNRKRFLFHSIPADKAAFKIATDAYYRVLREEKLDEVRGFFTAFSVMPITSKVIEASGTNGGNPIGLTSSSVPALWLVQSPSWKDGADDAYVDAAHVKANAAMKDDLEAAGFDLLPFIYLSDAALGQPVFEGYGQENWERLKSIAKIYDPTEVFQNLVPGAPKISANRGQATWV</sequence>
<proteinExistence type="inferred from homology"/>
<dbReference type="SUPFAM" id="SSF56176">
    <property type="entry name" value="FAD-binding/transporter-associated domain-like"/>
    <property type="match status" value="1"/>
</dbReference>
<evidence type="ECO:0000313" key="7">
    <source>
        <dbReference type="EMBL" id="KAK2624866.1"/>
    </source>
</evidence>
<evidence type="ECO:0000256" key="5">
    <source>
        <dbReference type="SAM" id="SignalP"/>
    </source>
</evidence>
<evidence type="ECO:0000313" key="8">
    <source>
        <dbReference type="Proteomes" id="UP001285354"/>
    </source>
</evidence>
<dbReference type="Proteomes" id="UP001285354">
    <property type="component" value="Unassembled WGS sequence"/>
</dbReference>
<evidence type="ECO:0000256" key="3">
    <source>
        <dbReference type="ARBA" id="ARBA00022827"/>
    </source>
</evidence>
<dbReference type="AlphaFoldDB" id="A0AAD9SWQ1"/>
<dbReference type="InterPro" id="IPR050416">
    <property type="entry name" value="FAD-linked_Oxidoreductase"/>
</dbReference>
<dbReference type="InterPro" id="IPR016169">
    <property type="entry name" value="FAD-bd_PCMH_sub2"/>
</dbReference>
<evidence type="ECO:0000256" key="2">
    <source>
        <dbReference type="ARBA" id="ARBA00022630"/>
    </source>
</evidence>
<keyword evidence="5" id="KW-0732">Signal</keyword>
<protein>
    <recommendedName>
        <fullName evidence="6">FAD-binding PCMH-type domain-containing protein</fullName>
    </recommendedName>
</protein>
<evidence type="ECO:0000256" key="1">
    <source>
        <dbReference type="ARBA" id="ARBA00005466"/>
    </source>
</evidence>
<accession>A0AAD9SWQ1</accession>
<dbReference type="PROSITE" id="PS51387">
    <property type="entry name" value="FAD_PCMH"/>
    <property type="match status" value="1"/>
</dbReference>
<dbReference type="PANTHER" id="PTHR42973:SF54">
    <property type="entry name" value="FAD-BINDING PCMH-TYPE DOMAIN-CONTAINING PROTEIN"/>
    <property type="match status" value="1"/>
</dbReference>
<dbReference type="EMBL" id="JAUBYV010000009">
    <property type="protein sequence ID" value="KAK2624866.1"/>
    <property type="molecule type" value="Genomic_DNA"/>
</dbReference>
<dbReference type="GO" id="GO:0071949">
    <property type="term" value="F:FAD binding"/>
    <property type="evidence" value="ECO:0007669"/>
    <property type="project" value="InterPro"/>
</dbReference>
<dbReference type="InterPro" id="IPR006094">
    <property type="entry name" value="Oxid_FAD_bind_N"/>
</dbReference>
<keyword evidence="4" id="KW-0560">Oxidoreductase</keyword>
<dbReference type="InterPro" id="IPR036318">
    <property type="entry name" value="FAD-bd_PCMH-like_sf"/>
</dbReference>
<dbReference type="Gene3D" id="3.30.465.10">
    <property type="match status" value="1"/>
</dbReference>
<name>A0AAD9SWQ1_9HELO</name>
<gene>
    <name evidence="7" type="ORF">QTJ16_006059</name>
</gene>
<keyword evidence="8" id="KW-1185">Reference proteome</keyword>
<dbReference type="InterPro" id="IPR016166">
    <property type="entry name" value="FAD-bd_PCMH"/>
</dbReference>
<feature type="domain" description="FAD-binding PCMH-type" evidence="6">
    <location>
        <begin position="60"/>
        <end position="232"/>
    </location>
</feature>
<comment type="similarity">
    <text evidence="1">Belongs to the oxygen-dependent FAD-linked oxidoreductase family.</text>
</comment>
<evidence type="ECO:0000256" key="4">
    <source>
        <dbReference type="ARBA" id="ARBA00023002"/>
    </source>
</evidence>
<comment type="caution">
    <text evidence="7">The sequence shown here is derived from an EMBL/GenBank/DDBJ whole genome shotgun (WGS) entry which is preliminary data.</text>
</comment>
<dbReference type="GO" id="GO:0016491">
    <property type="term" value="F:oxidoreductase activity"/>
    <property type="evidence" value="ECO:0007669"/>
    <property type="project" value="UniProtKB-KW"/>
</dbReference>
<dbReference type="PANTHER" id="PTHR42973">
    <property type="entry name" value="BINDING OXIDOREDUCTASE, PUTATIVE (AFU_ORTHOLOGUE AFUA_1G17690)-RELATED"/>
    <property type="match status" value="1"/>
</dbReference>
<feature type="chain" id="PRO_5041899770" description="FAD-binding PCMH-type domain-containing protein" evidence="5">
    <location>
        <begin position="18"/>
        <end position="508"/>
    </location>
</feature>
<keyword evidence="3" id="KW-0274">FAD</keyword>
<keyword evidence="2" id="KW-0285">Flavoprotein</keyword>
<dbReference type="Pfam" id="PF01565">
    <property type="entry name" value="FAD_binding_4"/>
    <property type="match status" value="1"/>
</dbReference>
<feature type="signal peptide" evidence="5">
    <location>
        <begin position="1"/>
        <end position="17"/>
    </location>
</feature>